<reference evidence="2 3" key="1">
    <citation type="journal article" date="2015" name="Nature">
        <title>rRNA introns, odd ribosomes, and small enigmatic genomes across a large radiation of phyla.</title>
        <authorList>
            <person name="Brown C.T."/>
            <person name="Hug L.A."/>
            <person name="Thomas B.C."/>
            <person name="Sharon I."/>
            <person name="Castelle C.J."/>
            <person name="Singh A."/>
            <person name="Wilkins M.J."/>
            <person name="Williams K.H."/>
            <person name="Banfield J.F."/>
        </authorList>
    </citation>
    <scope>NUCLEOTIDE SEQUENCE [LARGE SCALE GENOMIC DNA]</scope>
</reference>
<dbReference type="EMBL" id="LCMJ01000020">
    <property type="protein sequence ID" value="KKU35032.1"/>
    <property type="molecule type" value="Genomic_DNA"/>
</dbReference>
<dbReference type="AlphaFoldDB" id="A0A0G1PQV1"/>
<evidence type="ECO:0000313" key="3">
    <source>
        <dbReference type="Proteomes" id="UP000034067"/>
    </source>
</evidence>
<evidence type="ECO:0000256" key="1">
    <source>
        <dbReference type="SAM" id="Coils"/>
    </source>
</evidence>
<sequence>MPENINNLKAELENLRTEFKEFVELYKRKEKTFEEIVKITGTLRLGGGRASQDVNGTIQPSLEIYDDPGIDSSKRGAAFAVTTFNKDVVGGEQISVAMVSQKINKPNANTQGIQATDLNLAEIFLAHGSNDETNYNSFFAGARTPIVIATGKIINGGTVLTDLSQNFKINELAGSRLWLITAAGGEDYLIASNTANTITITGGTWVADSNEYTYQVYRTVFLGGANAPWRRLFVGDEIRLGYGASGGTTVRWIKWGTGSPEGVVTAGIGSIYLRTDGGAGTSLYVKESGVGNLGWIGK</sequence>
<proteinExistence type="predicted"/>
<comment type="caution">
    <text evidence="2">The sequence shown here is derived from an EMBL/GenBank/DDBJ whole genome shotgun (WGS) entry which is preliminary data.</text>
</comment>
<keyword evidence="1" id="KW-0175">Coiled coil</keyword>
<name>A0A0G1PQV1_9BACT</name>
<evidence type="ECO:0000313" key="2">
    <source>
        <dbReference type="EMBL" id="KKU35032.1"/>
    </source>
</evidence>
<accession>A0A0G1PQV1</accession>
<feature type="coiled-coil region" evidence="1">
    <location>
        <begin position="5"/>
        <end position="32"/>
    </location>
</feature>
<protein>
    <submittedName>
        <fullName evidence="2">Uncharacterized protein</fullName>
    </submittedName>
</protein>
<dbReference type="Proteomes" id="UP000034067">
    <property type="component" value="Unassembled WGS sequence"/>
</dbReference>
<gene>
    <name evidence="2" type="ORF">UX48_C0020G0002</name>
</gene>
<organism evidence="2 3">
    <name type="scientific">Candidatus Azambacteria bacterium GW2011_GWB1_46_27</name>
    <dbReference type="NCBI Taxonomy" id="1618617"/>
    <lineage>
        <taxon>Bacteria</taxon>
        <taxon>Candidatus Azamiibacteriota</taxon>
    </lineage>
</organism>